<organism evidence="3 4">
    <name type="scientific">Naegleria fowleri</name>
    <name type="common">Brain eating amoeba</name>
    <dbReference type="NCBI Taxonomy" id="5763"/>
    <lineage>
        <taxon>Eukaryota</taxon>
        <taxon>Discoba</taxon>
        <taxon>Heterolobosea</taxon>
        <taxon>Tetramitia</taxon>
        <taxon>Eutetramitia</taxon>
        <taxon>Vahlkampfiidae</taxon>
        <taxon>Naegleria</taxon>
    </lineage>
</organism>
<evidence type="ECO:0000256" key="1">
    <source>
        <dbReference type="SAM" id="MobiDB-lite"/>
    </source>
</evidence>
<feature type="domain" description="CBF1-interacting co-repressor CIR N-terminal" evidence="2">
    <location>
        <begin position="9"/>
        <end position="45"/>
    </location>
</feature>
<dbReference type="VEuPathDB" id="AmoebaDB:NfTy_059320"/>
<dbReference type="SMART" id="SM01083">
    <property type="entry name" value="Cir_N"/>
    <property type="match status" value="1"/>
</dbReference>
<proteinExistence type="predicted"/>
<protein>
    <recommendedName>
        <fullName evidence="2">CBF1-interacting co-repressor CIR N-terminal domain-containing protein</fullName>
    </recommendedName>
</protein>
<gene>
    <name evidence="3" type="ORF">FDP41_003158</name>
</gene>
<dbReference type="AlphaFoldDB" id="A0A6A5BRR4"/>
<feature type="compositionally biased region" description="Polar residues" evidence="1">
    <location>
        <begin position="1"/>
        <end position="15"/>
    </location>
</feature>
<dbReference type="Proteomes" id="UP000444721">
    <property type="component" value="Unassembled WGS sequence"/>
</dbReference>
<feature type="region of interest" description="Disordered" evidence="1">
    <location>
        <begin position="1"/>
        <end position="65"/>
    </location>
</feature>
<name>A0A6A5BRR4_NAEFO</name>
<accession>A0A6A5BRR4</accession>
<evidence type="ECO:0000313" key="3">
    <source>
        <dbReference type="EMBL" id="KAF0977836.1"/>
    </source>
</evidence>
<feature type="compositionally biased region" description="Basic and acidic residues" evidence="1">
    <location>
        <begin position="126"/>
        <end position="146"/>
    </location>
</feature>
<feature type="compositionally biased region" description="Basic and acidic residues" evidence="1">
    <location>
        <begin position="16"/>
        <end position="44"/>
    </location>
</feature>
<dbReference type="EMBL" id="VFQX01000033">
    <property type="protein sequence ID" value="KAF0977836.1"/>
    <property type="molecule type" value="Genomic_DNA"/>
</dbReference>
<sequence>MSNLLSKKSWHVQSARNRERVRRDEEKDKEKRQYEEKKRKKDESQQALESFKRVKPSISDHQQLSVVDLSSNLIQTNSEVEDKILSSSKQVVEGVSFKSALKYDHQSRFHKVVNNSKNNTSPPIPSEKKHVAPTEKDTTEKKKESKLPPPSMDDLLKEYQARNAIETAKTKALLEQSKKNKK</sequence>
<dbReference type="VEuPathDB" id="AmoebaDB:FDP41_003158"/>
<keyword evidence="4" id="KW-1185">Reference proteome</keyword>
<evidence type="ECO:0000259" key="2">
    <source>
        <dbReference type="SMART" id="SM01083"/>
    </source>
</evidence>
<dbReference type="GeneID" id="68110376"/>
<reference evidence="3 4" key="1">
    <citation type="journal article" date="2019" name="Sci. Rep.">
        <title>Nanopore sequencing improves the draft genome of the human pathogenic amoeba Naegleria fowleri.</title>
        <authorList>
            <person name="Liechti N."/>
            <person name="Schurch N."/>
            <person name="Bruggmann R."/>
            <person name="Wittwer M."/>
        </authorList>
    </citation>
    <scope>NUCLEOTIDE SEQUENCE [LARGE SCALE GENOMIC DNA]</scope>
    <source>
        <strain evidence="3 4">ATCC 30894</strain>
    </source>
</reference>
<evidence type="ECO:0000313" key="4">
    <source>
        <dbReference type="Proteomes" id="UP000444721"/>
    </source>
</evidence>
<comment type="caution">
    <text evidence="3">The sequence shown here is derived from an EMBL/GenBank/DDBJ whole genome shotgun (WGS) entry which is preliminary data.</text>
</comment>
<dbReference type="InterPro" id="IPR019339">
    <property type="entry name" value="CIR_N_dom"/>
</dbReference>
<dbReference type="RefSeq" id="XP_044562549.1">
    <property type="nucleotide sequence ID" value="XM_044706431.1"/>
</dbReference>
<dbReference type="OrthoDB" id="10477655at2759"/>
<feature type="region of interest" description="Disordered" evidence="1">
    <location>
        <begin position="112"/>
        <end position="154"/>
    </location>
</feature>
<dbReference type="VEuPathDB" id="AmoebaDB:NF0030440"/>